<dbReference type="EMBL" id="CAUYUJ010004358">
    <property type="protein sequence ID" value="CAK0809270.1"/>
    <property type="molecule type" value="Genomic_DNA"/>
</dbReference>
<comment type="caution">
    <text evidence="2">The sequence shown here is derived from an EMBL/GenBank/DDBJ whole genome shotgun (WGS) entry which is preliminary data.</text>
</comment>
<sequence length="512" mass="57041">MHLGLARACEAGAPTEAASHEKPWTSTASASHQPAAEPASLPDCLPAGQATSSDGVGAAGAPGEVLFQQDPPGNRGSAFHLQGTCKPCNKFNPDRPDSCKHADDCDFCHYPHERPKHRGQRGRHAQQRRQYLEIRDSLPEEVQNLTDKVYEVPHEAFEEVKRRLQTVPREYRHHKVLDVLDKVRHIGEQAQECRPDKHRVRGARIVTPEGAGPVSELEGRCKWLIGTLHLMVRKMYDAQKEIGVIKDKVNEVLEQCRQLPDLVTAVEPPLPALPPGCADKLQLSKAFEWLSRTIVLLAASAAELVASATMQQGPTSEDIACDLEKISTMSKGILAEADLNPEAKDQLQSSQTLIELRSRMKELEDRVSWDGAKSSKEDREKTMESRLGDLEHLLSELHSDEGQYKEILAKVAPAKLDERWSPLEKKIELCAIEELKQNASRLSVHECVRSAYQSAALLPDAVEKIGLKLDKTPNLPAFISDRNELRKNMIKELDSSQDMKELLAKMRSHIDS</sequence>
<evidence type="ECO:0000313" key="2">
    <source>
        <dbReference type="EMBL" id="CAK0809270.1"/>
    </source>
</evidence>
<evidence type="ECO:0008006" key="4">
    <source>
        <dbReference type="Google" id="ProtNLM"/>
    </source>
</evidence>
<protein>
    <recommendedName>
        <fullName evidence="4">C3H1-type domain-containing protein</fullName>
    </recommendedName>
</protein>
<proteinExistence type="predicted"/>
<organism evidence="2 3">
    <name type="scientific">Prorocentrum cordatum</name>
    <dbReference type="NCBI Taxonomy" id="2364126"/>
    <lineage>
        <taxon>Eukaryota</taxon>
        <taxon>Sar</taxon>
        <taxon>Alveolata</taxon>
        <taxon>Dinophyceae</taxon>
        <taxon>Prorocentrales</taxon>
        <taxon>Prorocentraceae</taxon>
        <taxon>Prorocentrum</taxon>
    </lineage>
</organism>
<gene>
    <name evidence="2" type="ORF">PCOR1329_LOCUS14569</name>
</gene>
<keyword evidence="3" id="KW-1185">Reference proteome</keyword>
<evidence type="ECO:0000313" key="3">
    <source>
        <dbReference type="Proteomes" id="UP001189429"/>
    </source>
</evidence>
<accession>A0ABN9QVI9</accession>
<name>A0ABN9QVI9_9DINO</name>
<feature type="region of interest" description="Disordered" evidence="1">
    <location>
        <begin position="11"/>
        <end position="75"/>
    </location>
</feature>
<reference evidence="2" key="1">
    <citation type="submission" date="2023-10" db="EMBL/GenBank/DDBJ databases">
        <authorList>
            <person name="Chen Y."/>
            <person name="Shah S."/>
            <person name="Dougan E. K."/>
            <person name="Thang M."/>
            <person name="Chan C."/>
        </authorList>
    </citation>
    <scope>NUCLEOTIDE SEQUENCE [LARGE SCALE GENOMIC DNA]</scope>
</reference>
<dbReference type="Proteomes" id="UP001189429">
    <property type="component" value="Unassembled WGS sequence"/>
</dbReference>
<evidence type="ECO:0000256" key="1">
    <source>
        <dbReference type="SAM" id="MobiDB-lite"/>
    </source>
</evidence>